<dbReference type="InterPro" id="IPR020845">
    <property type="entry name" value="AMP-binding_CS"/>
</dbReference>
<accession>A0ABT1IG07</accession>
<sequence>MTRTGRASFAQERFYFLNELQPGNPAYVLAFALRITGSLDRDALARAVRGVVAKHEALRTGFALVDGELAQVVSDVAEPEITVLEHPLVDQDTQDRQLQDLVAAEATRPFTLDTGPVLRAWITSWDAEQHALVVLVHHIACDGWAVGLLLDDIAQGYNTGGCGAPEMSYVDYAESQRSMWPNSAKRLAHWRETMAGAPLLALRTDHPRPSVLSYQGSVLRRPVDPELVRRLTEWAKERGTTLFAVALTAYAWVLSRYARQPEVVIGVPVANRLDEAEERLVGCLVNTLPIRVEVSGGPNFADLVTKTWRTALTAFGNQDVPFEQIVQVVGEQRQLSHAPLFQTSLTVQNFTFTVPEFTGLRVVEVDVEIEAAKFDVGMSLDVSTDSPFLRAEFSTELFDEATVAGMLAHYHTLLTSIVEPVSDVDSEPTMVDDRERRLLLEGWNPPIPDEPLEHPSVLRLFRDNAARSPDAPALRHRDEQVSYRELDDWSTRIAAALAEAGVLKGSRVGLLLGRSPAVIAAILGVWKAGGAYVPLDPEYPEQRLGMIVDSAQPSTVLAEADTADLARRLAHGVTVLDARTANGTAAIQTTYPEPDDLAYVFYTSGSTGVPKGVKVGHRGLNALCDPSPAGLDVDETDHWLGAHSFSFDVSIWEIWGALTSGGRLVIADHADLVDPRRLARMVHAEGITVLSLTPGLLYRVLPPLQETPDPSRIRYVALCGEALSWSRVAGLVDPERLPAVFANVYGITEGTIYNTIVEAPAAELHKVRDGDIGVPLPSNRCYVLDENLEPVGVNVPGELYLSGEGIAHGYVGMPDLTAARFTDDPYSPGTLYRTGDIVKWSPEGTLIYFGREDTQVKVRGHRVELADVEAAFLRQPGVRSCVAVVEADDLVVFLCGDAGALDERALRTAVRDEVPGYMVPSRMHAVAQISLNANGKVDTRRLLAEATVSIPAPRTTERPQRDQLSARIRQIWADVLGKPDLEATDSFFDVGGNSFALITVQQRMAEAGLEISVTDLFRFSTVAACAAHLRQSDDTVVDDRLAQRKRGRDQLARRRRAIRGGERG</sequence>
<dbReference type="NCBIfam" id="TIGR01733">
    <property type="entry name" value="AA-adenyl-dom"/>
    <property type="match status" value="1"/>
</dbReference>
<comment type="cofactor">
    <cofactor evidence="1">
        <name>pantetheine 4'-phosphate</name>
        <dbReference type="ChEBI" id="CHEBI:47942"/>
    </cofactor>
</comment>
<dbReference type="RefSeq" id="WP_253888505.1">
    <property type="nucleotide sequence ID" value="NZ_BAAAVB010000005.1"/>
</dbReference>
<dbReference type="Pfam" id="PF00550">
    <property type="entry name" value="PP-binding"/>
    <property type="match status" value="1"/>
</dbReference>
<dbReference type="SUPFAM" id="SSF56801">
    <property type="entry name" value="Acetyl-CoA synthetase-like"/>
    <property type="match status" value="1"/>
</dbReference>
<protein>
    <submittedName>
        <fullName evidence="5">Amino acid adenylation domain-containing protein</fullName>
    </submittedName>
</protein>
<keyword evidence="6" id="KW-1185">Reference proteome</keyword>
<dbReference type="Gene3D" id="3.30.559.30">
    <property type="entry name" value="Nonribosomal peptide synthetase, condensation domain"/>
    <property type="match status" value="1"/>
</dbReference>
<dbReference type="InterPro" id="IPR001242">
    <property type="entry name" value="Condensation_dom"/>
</dbReference>
<dbReference type="InterPro" id="IPR009081">
    <property type="entry name" value="PP-bd_ACP"/>
</dbReference>
<evidence type="ECO:0000256" key="2">
    <source>
        <dbReference type="ARBA" id="ARBA00022450"/>
    </source>
</evidence>
<dbReference type="SUPFAM" id="SSF52777">
    <property type="entry name" value="CoA-dependent acyltransferases"/>
    <property type="match status" value="2"/>
</dbReference>
<organism evidence="5 6">
    <name type="scientific">Actinokineospora diospyrosa</name>
    <dbReference type="NCBI Taxonomy" id="103728"/>
    <lineage>
        <taxon>Bacteria</taxon>
        <taxon>Bacillati</taxon>
        <taxon>Actinomycetota</taxon>
        <taxon>Actinomycetes</taxon>
        <taxon>Pseudonocardiales</taxon>
        <taxon>Pseudonocardiaceae</taxon>
        <taxon>Actinokineospora</taxon>
    </lineage>
</organism>
<feature type="domain" description="Carrier" evidence="4">
    <location>
        <begin position="959"/>
        <end position="1033"/>
    </location>
</feature>
<dbReference type="InterPro" id="IPR042099">
    <property type="entry name" value="ANL_N_sf"/>
</dbReference>
<dbReference type="Pfam" id="PF00668">
    <property type="entry name" value="Condensation"/>
    <property type="match status" value="1"/>
</dbReference>
<evidence type="ECO:0000313" key="6">
    <source>
        <dbReference type="Proteomes" id="UP001205185"/>
    </source>
</evidence>
<dbReference type="InterPro" id="IPR036736">
    <property type="entry name" value="ACP-like_sf"/>
</dbReference>
<keyword evidence="3" id="KW-0597">Phosphoprotein</keyword>
<dbReference type="SUPFAM" id="SSF47336">
    <property type="entry name" value="ACP-like"/>
    <property type="match status" value="1"/>
</dbReference>
<dbReference type="Gene3D" id="3.30.559.10">
    <property type="entry name" value="Chloramphenicol acetyltransferase-like domain"/>
    <property type="match status" value="1"/>
</dbReference>
<dbReference type="InterPro" id="IPR010071">
    <property type="entry name" value="AA_adenyl_dom"/>
</dbReference>
<dbReference type="CDD" id="cd19531">
    <property type="entry name" value="LCL_NRPS-like"/>
    <property type="match status" value="1"/>
</dbReference>
<evidence type="ECO:0000313" key="5">
    <source>
        <dbReference type="EMBL" id="MCP2271572.1"/>
    </source>
</evidence>
<dbReference type="InterPro" id="IPR020806">
    <property type="entry name" value="PKS_PP-bd"/>
</dbReference>
<dbReference type="PANTHER" id="PTHR45527">
    <property type="entry name" value="NONRIBOSOMAL PEPTIDE SYNTHETASE"/>
    <property type="match status" value="1"/>
</dbReference>
<dbReference type="Gene3D" id="3.30.300.30">
    <property type="match status" value="1"/>
</dbReference>
<dbReference type="Pfam" id="PF13193">
    <property type="entry name" value="AMP-binding_C"/>
    <property type="match status" value="1"/>
</dbReference>
<evidence type="ECO:0000256" key="1">
    <source>
        <dbReference type="ARBA" id="ARBA00001957"/>
    </source>
</evidence>
<keyword evidence="2" id="KW-0596">Phosphopantetheine</keyword>
<evidence type="ECO:0000256" key="3">
    <source>
        <dbReference type="ARBA" id="ARBA00022553"/>
    </source>
</evidence>
<evidence type="ECO:0000259" key="4">
    <source>
        <dbReference type="PROSITE" id="PS50075"/>
    </source>
</evidence>
<comment type="caution">
    <text evidence="5">The sequence shown here is derived from an EMBL/GenBank/DDBJ whole genome shotgun (WGS) entry which is preliminary data.</text>
</comment>
<dbReference type="SMART" id="SM00823">
    <property type="entry name" value="PKS_PP"/>
    <property type="match status" value="1"/>
</dbReference>
<gene>
    <name evidence="5" type="ORF">LV75_004086</name>
</gene>
<reference evidence="5 6" key="1">
    <citation type="submission" date="2022-06" db="EMBL/GenBank/DDBJ databases">
        <title>Genomic Encyclopedia of Archaeal and Bacterial Type Strains, Phase II (KMG-II): from individual species to whole genera.</title>
        <authorList>
            <person name="Goeker M."/>
        </authorList>
    </citation>
    <scope>NUCLEOTIDE SEQUENCE [LARGE SCALE GENOMIC DNA]</scope>
    <source>
        <strain evidence="5 6">DSM 44255</strain>
    </source>
</reference>
<dbReference type="EMBL" id="JAMTCO010000009">
    <property type="protein sequence ID" value="MCP2271572.1"/>
    <property type="molecule type" value="Genomic_DNA"/>
</dbReference>
<dbReference type="InterPro" id="IPR025110">
    <property type="entry name" value="AMP-bd_C"/>
</dbReference>
<dbReference type="Pfam" id="PF00501">
    <property type="entry name" value="AMP-binding"/>
    <property type="match status" value="1"/>
</dbReference>
<dbReference type="InterPro" id="IPR023213">
    <property type="entry name" value="CAT-like_dom_sf"/>
</dbReference>
<dbReference type="Gene3D" id="1.10.1200.10">
    <property type="entry name" value="ACP-like"/>
    <property type="match status" value="1"/>
</dbReference>
<dbReference type="Gene3D" id="3.40.50.12780">
    <property type="entry name" value="N-terminal domain of ligase-like"/>
    <property type="match status" value="1"/>
</dbReference>
<dbReference type="InterPro" id="IPR000873">
    <property type="entry name" value="AMP-dep_synth/lig_dom"/>
</dbReference>
<proteinExistence type="predicted"/>
<dbReference type="PROSITE" id="PS50075">
    <property type="entry name" value="CARRIER"/>
    <property type="match status" value="1"/>
</dbReference>
<dbReference type="PANTHER" id="PTHR45527:SF1">
    <property type="entry name" value="FATTY ACID SYNTHASE"/>
    <property type="match status" value="1"/>
</dbReference>
<dbReference type="InterPro" id="IPR045851">
    <property type="entry name" value="AMP-bd_C_sf"/>
</dbReference>
<dbReference type="CDD" id="cd05930">
    <property type="entry name" value="A_NRPS"/>
    <property type="match status" value="1"/>
</dbReference>
<name>A0ABT1IG07_9PSEU</name>
<dbReference type="PROSITE" id="PS00455">
    <property type="entry name" value="AMP_BINDING"/>
    <property type="match status" value="1"/>
</dbReference>
<dbReference type="Proteomes" id="UP001205185">
    <property type="component" value="Unassembled WGS sequence"/>
</dbReference>